<comment type="similarity">
    <text evidence="2">Belongs to the RRP17 family.</text>
</comment>
<protein>
    <submittedName>
        <fullName evidence="6">Nucleolar 12</fullName>
    </submittedName>
</protein>
<name>A0A8H4LJF0_9HYPO</name>
<organism evidence="6 7">
    <name type="scientific">Fusarium albosuccineum</name>
    <dbReference type="NCBI Taxonomy" id="1237068"/>
    <lineage>
        <taxon>Eukaryota</taxon>
        <taxon>Fungi</taxon>
        <taxon>Dikarya</taxon>
        <taxon>Ascomycota</taxon>
        <taxon>Pezizomycotina</taxon>
        <taxon>Sordariomycetes</taxon>
        <taxon>Hypocreomycetidae</taxon>
        <taxon>Hypocreales</taxon>
        <taxon>Nectriaceae</taxon>
        <taxon>Fusarium</taxon>
        <taxon>Fusarium decemcellulare species complex</taxon>
    </lineage>
</organism>
<dbReference type="Proteomes" id="UP000554235">
    <property type="component" value="Unassembled WGS sequence"/>
</dbReference>
<evidence type="ECO:0000256" key="1">
    <source>
        <dbReference type="ARBA" id="ARBA00004604"/>
    </source>
</evidence>
<feature type="compositionally biased region" description="Basic and acidic residues" evidence="5">
    <location>
        <begin position="193"/>
        <end position="206"/>
    </location>
</feature>
<keyword evidence="4" id="KW-0539">Nucleus</keyword>
<dbReference type="Pfam" id="PF09805">
    <property type="entry name" value="Nop25"/>
    <property type="match status" value="1"/>
</dbReference>
<evidence type="ECO:0000313" key="6">
    <source>
        <dbReference type="EMBL" id="KAF4469253.1"/>
    </source>
</evidence>
<dbReference type="PANTHER" id="PTHR14577">
    <property type="entry name" value="NUCLEOLAR PROTEIN 12"/>
    <property type="match status" value="1"/>
</dbReference>
<dbReference type="PANTHER" id="PTHR14577:SF0">
    <property type="entry name" value="NUCLEOLAR PROTEIN 12"/>
    <property type="match status" value="1"/>
</dbReference>
<comment type="subcellular location">
    <subcellularLocation>
        <location evidence="1">Nucleus</location>
        <location evidence="1">Nucleolus</location>
    </subcellularLocation>
</comment>
<dbReference type="AlphaFoldDB" id="A0A8H4LJF0"/>
<dbReference type="OrthoDB" id="551633at2759"/>
<evidence type="ECO:0000313" key="7">
    <source>
        <dbReference type="Proteomes" id="UP000554235"/>
    </source>
</evidence>
<feature type="region of interest" description="Disordered" evidence="5">
    <location>
        <begin position="1"/>
        <end position="26"/>
    </location>
</feature>
<dbReference type="InterPro" id="IPR019186">
    <property type="entry name" value="Nucleolar_protein_12"/>
</dbReference>
<feature type="compositionally biased region" description="Acidic residues" evidence="5">
    <location>
        <begin position="102"/>
        <end position="114"/>
    </location>
</feature>
<sequence>MFAKPRPKKSPLPPQPKKRKTTSAVEEVSFDNDARHEYLTGFHKRKQQRIKNAQEEAAKRARQEKIEMRKQIREERRREVEEHVQTVNRLLQESEAAGAVEQESDDEASDEWDGFPDQPNLDIVDHEEEYIDEDRYTTVTVESVSVTRDGLHKPQVDESEDEDDAKDKDKIAKDSTANKSRQERPKKKKKKFRYESRFDRQLTDRKQRAKKARRT</sequence>
<comment type="caution">
    <text evidence="6">The sequence shown here is derived from an EMBL/GenBank/DDBJ whole genome shotgun (WGS) entry which is preliminary data.</text>
</comment>
<accession>A0A8H4LJF0</accession>
<gene>
    <name evidence="6" type="ORF">FALBO_3849</name>
</gene>
<evidence type="ECO:0000256" key="2">
    <source>
        <dbReference type="ARBA" id="ARBA00007175"/>
    </source>
</evidence>
<dbReference type="GO" id="GO:0005730">
    <property type="term" value="C:nucleolus"/>
    <property type="evidence" value="ECO:0007669"/>
    <property type="project" value="UniProtKB-SubCell"/>
</dbReference>
<feature type="region of interest" description="Disordered" evidence="5">
    <location>
        <begin position="91"/>
        <end position="121"/>
    </location>
</feature>
<dbReference type="GO" id="GO:0019843">
    <property type="term" value="F:rRNA binding"/>
    <property type="evidence" value="ECO:0007669"/>
    <property type="project" value="TreeGrafter"/>
</dbReference>
<proteinExistence type="inferred from homology"/>
<keyword evidence="7" id="KW-1185">Reference proteome</keyword>
<evidence type="ECO:0000256" key="5">
    <source>
        <dbReference type="SAM" id="MobiDB-lite"/>
    </source>
</evidence>
<keyword evidence="3" id="KW-0175">Coiled coil</keyword>
<evidence type="ECO:0000256" key="4">
    <source>
        <dbReference type="ARBA" id="ARBA00023242"/>
    </source>
</evidence>
<reference evidence="6 7" key="1">
    <citation type="submission" date="2020-01" db="EMBL/GenBank/DDBJ databases">
        <title>Identification and distribution of gene clusters putatively required for synthesis of sphingolipid metabolism inhibitors in phylogenetically diverse species of the filamentous fungus Fusarium.</title>
        <authorList>
            <person name="Kim H.-S."/>
            <person name="Busman M."/>
            <person name="Brown D.W."/>
            <person name="Divon H."/>
            <person name="Uhlig S."/>
            <person name="Proctor R.H."/>
        </authorList>
    </citation>
    <scope>NUCLEOTIDE SEQUENCE [LARGE SCALE GENOMIC DNA]</scope>
    <source>
        <strain evidence="6 7">NRRL 20459</strain>
    </source>
</reference>
<evidence type="ECO:0000256" key="3">
    <source>
        <dbReference type="ARBA" id="ARBA00023054"/>
    </source>
</evidence>
<feature type="region of interest" description="Disordered" evidence="5">
    <location>
        <begin position="142"/>
        <end position="215"/>
    </location>
</feature>
<dbReference type="EMBL" id="JAADYS010000501">
    <property type="protein sequence ID" value="KAF4469253.1"/>
    <property type="molecule type" value="Genomic_DNA"/>
</dbReference>